<feature type="non-terminal residue" evidence="1">
    <location>
        <position position="1"/>
    </location>
</feature>
<proteinExistence type="predicted"/>
<gene>
    <name evidence="1" type="ORF">FPANT_13860</name>
</gene>
<comment type="caution">
    <text evidence="1">The sequence shown here is derived from an EMBL/GenBank/DDBJ whole genome shotgun (WGS) entry which is preliminary data.</text>
</comment>
<protein>
    <submittedName>
        <fullName evidence="1">Hsp70 chaperone protein</fullName>
    </submittedName>
</protein>
<dbReference type="CDD" id="cd10170">
    <property type="entry name" value="ASKHA_NBD_HSP70"/>
    <property type="match status" value="1"/>
</dbReference>
<sequence>EGDVFTILDAGGGTCDALTYTVTRDVPLRLERQLAHHSGGNCGSNALNNGFRKLLESLHANHDYLNQGGVTLEGHIRKLAVHDFEYLVKPGENVNGIYRHVCEEVSMLVAKQLQATAQRGLIPDHVVLMGGFGESKPLRAHLRKALASFNDAHDSDTALYVPDERERVAGCSYGIRYDEPFELPKHAGLPRIEGFEMKQELRDVAHLLRRPLLFAKGGAQDPSDNGRMDLYWKVPYELVLTIDGLNMNCVQLFNGQQIGELKVGIAPGFTPGAN</sequence>
<dbReference type="EMBL" id="JAAOAR010001200">
    <property type="protein sequence ID" value="KAF5569844.1"/>
    <property type="molecule type" value="Genomic_DNA"/>
</dbReference>
<reference evidence="1 2" key="1">
    <citation type="submission" date="2020-05" db="EMBL/GenBank/DDBJ databases">
        <title>Identification and distribution of gene clusters putatively required for synthesis of sphingolipid metabolism inhibitors in phylogenetically diverse species of the filamentous fungus Fusarium.</title>
        <authorList>
            <person name="Kim H.-S."/>
            <person name="Busman M."/>
            <person name="Brown D.W."/>
            <person name="Divon H."/>
            <person name="Uhlig S."/>
            <person name="Proctor R.H."/>
        </authorList>
    </citation>
    <scope>NUCLEOTIDE SEQUENCE [LARGE SCALE GENOMIC DNA]</scope>
    <source>
        <strain evidence="1 2">NRRL 25211</strain>
    </source>
</reference>
<dbReference type="InterPro" id="IPR043129">
    <property type="entry name" value="ATPase_NBD"/>
</dbReference>
<dbReference type="SUPFAM" id="SSF53067">
    <property type="entry name" value="Actin-like ATPase domain"/>
    <property type="match status" value="1"/>
</dbReference>
<evidence type="ECO:0000313" key="1">
    <source>
        <dbReference type="EMBL" id="KAF5569844.1"/>
    </source>
</evidence>
<keyword evidence="2" id="KW-1185">Reference proteome</keyword>
<organism evidence="1 2">
    <name type="scientific">Fusarium pseudoanthophilum</name>
    <dbReference type="NCBI Taxonomy" id="48495"/>
    <lineage>
        <taxon>Eukaryota</taxon>
        <taxon>Fungi</taxon>
        <taxon>Dikarya</taxon>
        <taxon>Ascomycota</taxon>
        <taxon>Pezizomycotina</taxon>
        <taxon>Sordariomycetes</taxon>
        <taxon>Hypocreomycetidae</taxon>
        <taxon>Hypocreales</taxon>
        <taxon>Nectriaceae</taxon>
        <taxon>Fusarium</taxon>
        <taxon>Fusarium fujikuroi species complex</taxon>
    </lineage>
</organism>
<dbReference type="Proteomes" id="UP000544095">
    <property type="component" value="Unassembled WGS sequence"/>
</dbReference>
<dbReference type="PANTHER" id="PTHR42749">
    <property type="entry name" value="CELL SHAPE-DETERMINING PROTEIN MREB"/>
    <property type="match status" value="1"/>
</dbReference>
<accession>A0A8H5NLD4</accession>
<dbReference type="PANTHER" id="PTHR42749:SF1">
    <property type="entry name" value="CELL SHAPE-DETERMINING PROTEIN MREB"/>
    <property type="match status" value="1"/>
</dbReference>
<name>A0A8H5NLD4_9HYPO</name>
<evidence type="ECO:0000313" key="2">
    <source>
        <dbReference type="Proteomes" id="UP000544095"/>
    </source>
</evidence>
<dbReference type="AlphaFoldDB" id="A0A8H5NLD4"/>